<feature type="region of interest" description="Disordered" evidence="1">
    <location>
        <begin position="39"/>
        <end position="72"/>
    </location>
</feature>
<comment type="caution">
    <text evidence="3">The sequence shown here is derived from an EMBL/GenBank/DDBJ whole genome shotgun (WGS) entry which is preliminary data.</text>
</comment>
<reference evidence="3" key="1">
    <citation type="journal article" date="2014" name="Int. J. Syst. Evol. Microbiol.">
        <title>Complete genome sequence of Corynebacterium casei LMG S-19264T (=DSM 44701T), isolated from a smear-ripened cheese.</title>
        <authorList>
            <consortium name="US DOE Joint Genome Institute (JGI-PGF)"/>
            <person name="Walter F."/>
            <person name="Albersmeier A."/>
            <person name="Kalinowski J."/>
            <person name="Ruckert C."/>
        </authorList>
    </citation>
    <scope>NUCLEOTIDE SEQUENCE</scope>
    <source>
        <strain evidence="3">JCM 4646</strain>
    </source>
</reference>
<sequence length="333" mass="33755">MTTRRTRAVPRTLPAALTVLALCAGPAAPAFAENGAAPAAEAPAPAPAPAAAPAPATGQAAQAPGGDAPSDEAAAIAHGCGQAYDCSFRIIPGISRELTSAVASVGNAAVNCTNKDIDIFRTVVLESSTTDNIGGEISGRATLTGTIDNTTDVSAGVTGSNKTEITHTDVTAPSDKGPNAEISNGATLAVGGTVTGAAQLKLSATATFELAFRATYSHEWKRTNTETTQVKFTVKAGDELQFGTLNAMTRTVGELRVDGIGKLIKNIIVDSPSSVNVSTVVAQTFSASDRCLSMRPPGRSLDGGLVEAPPRTDGARPAARYRLGAAGGWTPLD</sequence>
<accession>A0A919FGS9</accession>
<evidence type="ECO:0000313" key="3">
    <source>
        <dbReference type="EMBL" id="GHH65183.1"/>
    </source>
</evidence>
<dbReference type="Proteomes" id="UP000617734">
    <property type="component" value="Unassembled WGS sequence"/>
</dbReference>
<organism evidence="3 4">
    <name type="scientific">Kitasatospora indigofera</name>
    <dbReference type="NCBI Taxonomy" id="67307"/>
    <lineage>
        <taxon>Bacteria</taxon>
        <taxon>Bacillati</taxon>
        <taxon>Actinomycetota</taxon>
        <taxon>Actinomycetes</taxon>
        <taxon>Kitasatosporales</taxon>
        <taxon>Streptomycetaceae</taxon>
        <taxon>Kitasatospora</taxon>
    </lineage>
</organism>
<evidence type="ECO:0000256" key="2">
    <source>
        <dbReference type="SAM" id="SignalP"/>
    </source>
</evidence>
<feature type="chain" id="PRO_5037528653" evidence="2">
    <location>
        <begin position="33"/>
        <end position="333"/>
    </location>
</feature>
<proteinExistence type="predicted"/>
<protein>
    <submittedName>
        <fullName evidence="3">Uncharacterized protein</fullName>
    </submittedName>
</protein>
<keyword evidence="4" id="KW-1185">Reference proteome</keyword>
<feature type="signal peptide" evidence="2">
    <location>
        <begin position="1"/>
        <end position="32"/>
    </location>
</feature>
<feature type="compositionally biased region" description="Low complexity" evidence="1">
    <location>
        <begin position="53"/>
        <end position="68"/>
    </location>
</feature>
<dbReference type="EMBL" id="BNBO01000006">
    <property type="protein sequence ID" value="GHH65183.1"/>
    <property type="molecule type" value="Genomic_DNA"/>
</dbReference>
<feature type="region of interest" description="Disordered" evidence="1">
    <location>
        <begin position="296"/>
        <end position="316"/>
    </location>
</feature>
<evidence type="ECO:0000313" key="4">
    <source>
        <dbReference type="Proteomes" id="UP000617734"/>
    </source>
</evidence>
<reference evidence="3" key="2">
    <citation type="submission" date="2020-09" db="EMBL/GenBank/DDBJ databases">
        <authorList>
            <person name="Sun Q."/>
            <person name="Ohkuma M."/>
        </authorList>
    </citation>
    <scope>NUCLEOTIDE SEQUENCE</scope>
    <source>
        <strain evidence="3">JCM 4646</strain>
    </source>
</reference>
<evidence type="ECO:0000256" key="1">
    <source>
        <dbReference type="SAM" id="MobiDB-lite"/>
    </source>
</evidence>
<gene>
    <name evidence="3" type="ORF">GCM10018781_17260</name>
</gene>
<dbReference type="AlphaFoldDB" id="A0A919FGS9"/>
<keyword evidence="2" id="KW-0732">Signal</keyword>
<name>A0A919FGS9_9ACTN</name>